<evidence type="ECO:0000313" key="2">
    <source>
        <dbReference type="EMBL" id="CAI9295717.1"/>
    </source>
</evidence>
<feature type="compositionally biased region" description="Basic and acidic residues" evidence="1">
    <location>
        <begin position="14"/>
        <end position="24"/>
    </location>
</feature>
<evidence type="ECO:0000256" key="1">
    <source>
        <dbReference type="SAM" id="MobiDB-lite"/>
    </source>
</evidence>
<protein>
    <submittedName>
        <fullName evidence="2">Uncharacterized protein</fullName>
    </submittedName>
</protein>
<dbReference type="AlphaFoldDB" id="A0AA35ZQ62"/>
<feature type="compositionally biased region" description="Polar residues" evidence="1">
    <location>
        <begin position="1"/>
        <end position="11"/>
    </location>
</feature>
<organism evidence="2 3">
    <name type="scientific">Lactuca saligna</name>
    <name type="common">Willowleaf lettuce</name>
    <dbReference type="NCBI Taxonomy" id="75948"/>
    <lineage>
        <taxon>Eukaryota</taxon>
        <taxon>Viridiplantae</taxon>
        <taxon>Streptophyta</taxon>
        <taxon>Embryophyta</taxon>
        <taxon>Tracheophyta</taxon>
        <taxon>Spermatophyta</taxon>
        <taxon>Magnoliopsida</taxon>
        <taxon>eudicotyledons</taxon>
        <taxon>Gunneridae</taxon>
        <taxon>Pentapetalae</taxon>
        <taxon>asterids</taxon>
        <taxon>campanulids</taxon>
        <taxon>Asterales</taxon>
        <taxon>Asteraceae</taxon>
        <taxon>Cichorioideae</taxon>
        <taxon>Cichorieae</taxon>
        <taxon>Lactucinae</taxon>
        <taxon>Lactuca</taxon>
    </lineage>
</organism>
<sequence length="319" mass="35411">MEGPSEPTNTPKKQKSDVWNEEKQPILNEEEEQVHNEEATSNPEVTPTYNDFFPSPPRSLEHTTTPITIAQCPPPVSSQLQSTIPLYIPFFTDSTVPPTTSGEPVVSVNASDVGARTSGFTSSHISPPISPMHRDDPDMIYGDDEDDLAGFTFSLFIIQTASDDVAYVTKGKLKAIHEKLDSLLQASKPSSSHDYSQASIMSIIETLTKEYSSNLEKMNKAVDASTLVYNKTTEKVNKLISDAICFMNNFSSSFETNTTRANEVLANLGSSLQAKRAKLQEFRTIIVRKHLAEKQRPVFAMLHRLEGFRNLPKIKGEIN</sequence>
<feature type="region of interest" description="Disordered" evidence="1">
    <location>
        <begin position="1"/>
        <end position="49"/>
    </location>
</feature>
<proteinExistence type="predicted"/>
<accession>A0AA35ZQ62</accession>
<feature type="compositionally biased region" description="Polar residues" evidence="1">
    <location>
        <begin position="39"/>
        <end position="49"/>
    </location>
</feature>
<reference evidence="2" key="1">
    <citation type="submission" date="2023-04" db="EMBL/GenBank/DDBJ databases">
        <authorList>
            <person name="Vijverberg K."/>
            <person name="Xiong W."/>
            <person name="Schranz E."/>
        </authorList>
    </citation>
    <scope>NUCLEOTIDE SEQUENCE</scope>
</reference>
<dbReference type="EMBL" id="OX465084">
    <property type="protein sequence ID" value="CAI9295717.1"/>
    <property type="molecule type" value="Genomic_DNA"/>
</dbReference>
<evidence type="ECO:0000313" key="3">
    <source>
        <dbReference type="Proteomes" id="UP001177003"/>
    </source>
</evidence>
<dbReference type="Proteomes" id="UP001177003">
    <property type="component" value="Chromosome 8"/>
</dbReference>
<gene>
    <name evidence="2" type="ORF">LSALG_LOCUS34639</name>
</gene>
<name>A0AA35ZQ62_LACSI</name>
<keyword evidence="3" id="KW-1185">Reference proteome</keyword>